<dbReference type="EMBL" id="JABWMJ010000005">
    <property type="protein sequence ID" value="NUZ06562.1"/>
    <property type="molecule type" value="Genomic_DNA"/>
</dbReference>
<dbReference type="GO" id="GO:0004601">
    <property type="term" value="F:peroxidase activity"/>
    <property type="evidence" value="ECO:0007669"/>
    <property type="project" value="UniProtKB-KW"/>
</dbReference>
<dbReference type="PANTHER" id="PTHR34599:SF1">
    <property type="entry name" value="PHOSPHATIDIC ACID PHOSPHATASE TYPE 2_HALOPEROXIDASE DOMAIN-CONTAINING PROTEIN"/>
    <property type="match status" value="1"/>
</dbReference>
<evidence type="ECO:0000259" key="2">
    <source>
        <dbReference type="Pfam" id="PF01569"/>
    </source>
</evidence>
<dbReference type="Gene3D" id="1.20.144.10">
    <property type="entry name" value="Phosphatidic acid phosphatase type 2/haloperoxidase"/>
    <property type="match status" value="1"/>
</dbReference>
<comment type="caution">
    <text evidence="3">The sequence shown here is derived from an EMBL/GenBank/DDBJ whole genome shotgun (WGS) entry which is preliminary data.</text>
</comment>
<dbReference type="InterPro" id="IPR052559">
    <property type="entry name" value="V-haloperoxidase"/>
</dbReference>
<evidence type="ECO:0000313" key="4">
    <source>
        <dbReference type="Proteomes" id="UP000529637"/>
    </source>
</evidence>
<gene>
    <name evidence="3" type="ORF">HQN59_12395</name>
</gene>
<accession>A0A7Y6NNY4</accession>
<dbReference type="PANTHER" id="PTHR34599">
    <property type="entry name" value="PEROXIDASE-RELATED"/>
    <property type="match status" value="1"/>
</dbReference>
<keyword evidence="4" id="KW-1185">Reference proteome</keyword>
<dbReference type="Proteomes" id="UP000529637">
    <property type="component" value="Unassembled WGS sequence"/>
</dbReference>
<dbReference type="InterPro" id="IPR036938">
    <property type="entry name" value="PAP2/HPO_sf"/>
</dbReference>
<dbReference type="InterPro" id="IPR016119">
    <property type="entry name" value="Br/Cl_peroxidase_C"/>
</dbReference>
<dbReference type="CDD" id="cd03398">
    <property type="entry name" value="PAP2_haloperoxidase"/>
    <property type="match status" value="1"/>
</dbReference>
<dbReference type="Gene3D" id="1.10.606.10">
    <property type="entry name" value="Vanadium-containing Chloroperoxidase, domain 2"/>
    <property type="match status" value="1"/>
</dbReference>
<dbReference type="AlphaFoldDB" id="A0A7Y6NNY4"/>
<protein>
    <submittedName>
        <fullName evidence="3">Vanadium-dependent haloperoxidase</fullName>
    </submittedName>
</protein>
<feature type="chain" id="PRO_5031349659" evidence="1">
    <location>
        <begin position="20"/>
        <end position="515"/>
    </location>
</feature>
<dbReference type="RefSeq" id="WP_176069409.1">
    <property type="nucleotide sequence ID" value="NZ_JABWMJ010000005.1"/>
</dbReference>
<dbReference type="SUPFAM" id="SSF48317">
    <property type="entry name" value="Acid phosphatase/Vanadium-dependent haloperoxidase"/>
    <property type="match status" value="1"/>
</dbReference>
<dbReference type="InterPro" id="IPR000326">
    <property type="entry name" value="PAP2/HPO"/>
</dbReference>
<proteinExistence type="predicted"/>
<feature type="signal peptide" evidence="1">
    <location>
        <begin position="1"/>
        <end position="19"/>
    </location>
</feature>
<keyword evidence="1" id="KW-0732">Signal</keyword>
<evidence type="ECO:0000256" key="1">
    <source>
        <dbReference type="SAM" id="SignalP"/>
    </source>
</evidence>
<sequence>MKRLILWCVIAFTSMAAIGQPHLQPKNYEEFAKLLSVQDSQKSLSSRTLSILSGRIPETTLERYINWHNIAMETTALDHTPVEAGSGDDPRRFAQQLGPHRASYAMAIVHVAMFEAVNAIHQTHQSYVGLPPVNGLNNSVVATDRAIAQATRDTLISLYRYQEPRINALFTQDVARMPKPPAVPQAELDAGAKVGSDAAKAILVKRAGDGADHMEPIYGVDYTPKPCGGAPCPEAWSPDPISNLTVALGAKWATVRPFVMTSAEQFRPAQYPKLDSPHYLAAFNEVKQYGADGTTSATDRRDFQTFEGLFWAYDGTPALCAPPRLYNKMALDFALSRKSFMTISDYAAYMARINVAMADAGISAWEAKYFYQLWRPVTGIRNAQGGTTADPSWTPLGAPATNGRGPNFTPPFPSYPSGHAVFGGAVLQVMREEFKGDFPFTLISDEYNGQNYGVGDAQPRPSLPQSFVSFSHAEYANGRSRIWLGIHWQFDADAGIAQGNRVGSFVVANSFKKLP</sequence>
<evidence type="ECO:0000313" key="3">
    <source>
        <dbReference type="EMBL" id="NUZ06562.1"/>
    </source>
</evidence>
<keyword evidence="3" id="KW-0575">Peroxidase</keyword>
<keyword evidence="3" id="KW-0560">Oxidoreductase</keyword>
<organism evidence="3 4">
    <name type="scientific">Piscinibacter koreensis</name>
    <dbReference type="NCBI Taxonomy" id="2742824"/>
    <lineage>
        <taxon>Bacteria</taxon>
        <taxon>Pseudomonadati</taxon>
        <taxon>Pseudomonadota</taxon>
        <taxon>Betaproteobacteria</taxon>
        <taxon>Burkholderiales</taxon>
        <taxon>Sphaerotilaceae</taxon>
        <taxon>Piscinibacter</taxon>
    </lineage>
</organism>
<feature type="domain" description="Phosphatidic acid phosphatase type 2/haloperoxidase" evidence="2">
    <location>
        <begin position="355"/>
        <end position="511"/>
    </location>
</feature>
<name>A0A7Y6NNY4_9BURK</name>
<dbReference type="Pfam" id="PF01569">
    <property type="entry name" value="PAP2"/>
    <property type="match status" value="1"/>
</dbReference>
<reference evidence="3 4" key="1">
    <citation type="submission" date="2020-06" db="EMBL/GenBank/DDBJ databases">
        <title>Schlegella sp. ID0723 isolated from air conditioner.</title>
        <authorList>
            <person name="Kim D.Y."/>
            <person name="Kim D.-U."/>
        </authorList>
    </citation>
    <scope>NUCLEOTIDE SEQUENCE [LARGE SCALE GENOMIC DNA]</scope>
    <source>
        <strain evidence="3 4">ID0723</strain>
    </source>
</reference>